<keyword evidence="7 14" id="KW-0472">Membrane</keyword>
<comment type="similarity">
    <text evidence="13">Belongs to the G-protein coupled receptor 1 family.</text>
</comment>
<comment type="subcellular location">
    <subcellularLocation>
        <location evidence="1">Cell membrane</location>
        <topology evidence="1">Multi-pass membrane protein</topology>
    </subcellularLocation>
</comment>
<dbReference type="Pfam" id="PF00001">
    <property type="entry name" value="7tm_1"/>
    <property type="match status" value="1"/>
</dbReference>
<evidence type="ECO:0000256" key="11">
    <source>
        <dbReference type="ARBA" id="ARBA00023224"/>
    </source>
</evidence>
<keyword evidence="6 13" id="KW-0297">G-protein coupled receptor</keyword>
<proteinExistence type="inferred from homology"/>
<dbReference type="EMBL" id="JAFBMS010000034">
    <property type="protein sequence ID" value="KAG9341488.1"/>
    <property type="molecule type" value="Genomic_DNA"/>
</dbReference>
<feature type="transmembrane region" description="Helical" evidence="14">
    <location>
        <begin position="282"/>
        <end position="305"/>
    </location>
</feature>
<keyword evidence="17" id="KW-1185">Reference proteome</keyword>
<dbReference type="FunFam" id="1.20.1070.10:FF:000129">
    <property type="entry name" value="Prostaglandin F2-alpha receptor"/>
    <property type="match status" value="1"/>
</dbReference>
<evidence type="ECO:0000256" key="4">
    <source>
        <dbReference type="ARBA" id="ARBA00022692"/>
    </source>
</evidence>
<feature type="transmembrane region" description="Helical" evidence="14">
    <location>
        <begin position="63"/>
        <end position="88"/>
    </location>
</feature>
<feature type="transmembrane region" description="Helical" evidence="14">
    <location>
        <begin position="27"/>
        <end position="51"/>
    </location>
</feature>
<evidence type="ECO:0000256" key="5">
    <source>
        <dbReference type="ARBA" id="ARBA00022989"/>
    </source>
</evidence>
<evidence type="ECO:0000256" key="14">
    <source>
        <dbReference type="SAM" id="Phobius"/>
    </source>
</evidence>
<evidence type="ECO:0000313" key="16">
    <source>
        <dbReference type="EMBL" id="KAG9341488.1"/>
    </source>
</evidence>
<keyword evidence="8" id="KW-1015">Disulfide bond</keyword>
<evidence type="ECO:0000256" key="3">
    <source>
        <dbReference type="ARBA" id="ARBA00022475"/>
    </source>
</evidence>
<evidence type="ECO:0000256" key="9">
    <source>
        <dbReference type="ARBA" id="ARBA00023170"/>
    </source>
</evidence>
<dbReference type="PANTHER" id="PTHR11866">
    <property type="entry name" value="G-PROTEIN COUPLED RECEPTOR FAMILY 1 MEMBER"/>
    <property type="match status" value="1"/>
</dbReference>
<dbReference type="OrthoDB" id="8949984at2759"/>
<dbReference type="PROSITE" id="PS00237">
    <property type="entry name" value="G_PROTEIN_RECEP_F1_1"/>
    <property type="match status" value="1"/>
</dbReference>
<feature type="transmembrane region" description="Helical" evidence="14">
    <location>
        <begin position="247"/>
        <end position="270"/>
    </location>
</feature>
<keyword evidence="5 14" id="KW-1133">Transmembrane helix</keyword>
<evidence type="ECO:0000256" key="8">
    <source>
        <dbReference type="ARBA" id="ARBA00023157"/>
    </source>
</evidence>
<keyword evidence="4 13" id="KW-0812">Transmembrane</keyword>
<evidence type="ECO:0000256" key="2">
    <source>
        <dbReference type="ARBA" id="ARBA00013486"/>
    </source>
</evidence>
<organism evidence="16 17">
    <name type="scientific">Albula glossodonta</name>
    <name type="common">roundjaw bonefish</name>
    <dbReference type="NCBI Taxonomy" id="121402"/>
    <lineage>
        <taxon>Eukaryota</taxon>
        <taxon>Metazoa</taxon>
        <taxon>Chordata</taxon>
        <taxon>Craniata</taxon>
        <taxon>Vertebrata</taxon>
        <taxon>Euteleostomi</taxon>
        <taxon>Actinopterygii</taxon>
        <taxon>Neopterygii</taxon>
        <taxon>Teleostei</taxon>
        <taxon>Albuliformes</taxon>
        <taxon>Albulidae</taxon>
        <taxon>Albula</taxon>
    </lineage>
</organism>
<dbReference type="GO" id="GO:0004958">
    <property type="term" value="F:prostaglandin F receptor activity"/>
    <property type="evidence" value="ECO:0007669"/>
    <property type="project" value="InterPro"/>
</dbReference>
<dbReference type="InterPro" id="IPR000276">
    <property type="entry name" value="GPCR_Rhodpsn"/>
</dbReference>
<feature type="transmembrane region" description="Helical" evidence="14">
    <location>
        <begin position="198"/>
        <end position="227"/>
    </location>
</feature>
<dbReference type="GO" id="GO:0033993">
    <property type="term" value="P:response to lipid"/>
    <property type="evidence" value="ECO:0007669"/>
    <property type="project" value="UniProtKB-ARBA"/>
</dbReference>
<dbReference type="GO" id="GO:0005886">
    <property type="term" value="C:plasma membrane"/>
    <property type="evidence" value="ECO:0007669"/>
    <property type="project" value="UniProtKB-SubCell"/>
</dbReference>
<evidence type="ECO:0000313" key="17">
    <source>
        <dbReference type="Proteomes" id="UP000824540"/>
    </source>
</evidence>
<dbReference type="PRINTS" id="PR00237">
    <property type="entry name" value="GPCRRHODOPSN"/>
</dbReference>
<dbReference type="InterPro" id="IPR008365">
    <property type="entry name" value="Prostanoid_rcpt"/>
</dbReference>
<keyword evidence="11 13" id="KW-0807">Transducer</keyword>
<comment type="caution">
    <text evidence="16">The sequence shown here is derived from an EMBL/GenBank/DDBJ whole genome shotgun (WGS) entry which is preliminary data.</text>
</comment>
<gene>
    <name evidence="16" type="ORF">JZ751_018991</name>
</gene>
<feature type="non-terminal residue" evidence="16">
    <location>
        <position position="349"/>
    </location>
</feature>
<dbReference type="GO" id="GO:0007189">
    <property type="term" value="P:adenylate cyclase-activating G protein-coupled receptor signaling pathway"/>
    <property type="evidence" value="ECO:0007669"/>
    <property type="project" value="TreeGrafter"/>
</dbReference>
<dbReference type="InterPro" id="IPR017452">
    <property type="entry name" value="GPCR_Rhodpsn_7TM"/>
</dbReference>
<dbReference type="PANTHER" id="PTHR11866:SF4">
    <property type="entry name" value="PROSTAGLANDIN F2-ALPHA RECEPTOR"/>
    <property type="match status" value="1"/>
</dbReference>
<protein>
    <recommendedName>
        <fullName evidence="2">Prostaglandin F2-alpha receptor</fullName>
    </recommendedName>
    <alternativeName>
        <fullName evidence="12">Prostanoid FP receptor</fullName>
    </alternativeName>
</protein>
<feature type="transmembrane region" description="Helical" evidence="14">
    <location>
        <begin position="108"/>
        <end position="130"/>
    </location>
</feature>
<evidence type="ECO:0000256" key="13">
    <source>
        <dbReference type="RuleBase" id="RU000688"/>
    </source>
</evidence>
<evidence type="ECO:0000256" key="12">
    <source>
        <dbReference type="ARBA" id="ARBA00030154"/>
    </source>
</evidence>
<keyword evidence="10" id="KW-0325">Glycoprotein</keyword>
<evidence type="ECO:0000256" key="10">
    <source>
        <dbReference type="ARBA" id="ARBA00023180"/>
    </source>
</evidence>
<evidence type="ECO:0000256" key="7">
    <source>
        <dbReference type="ARBA" id="ARBA00023136"/>
    </source>
</evidence>
<reference evidence="16" key="1">
    <citation type="thesis" date="2021" institute="BYU ScholarsArchive" country="Provo, UT, USA">
        <title>Applications of and Algorithms for Genome Assembly and Genomic Analyses with an Emphasis on Marine Teleosts.</title>
        <authorList>
            <person name="Pickett B.D."/>
        </authorList>
    </citation>
    <scope>NUCLEOTIDE SEQUENCE</scope>
    <source>
        <strain evidence="16">HI-2016</strain>
    </source>
</reference>
<dbReference type="GO" id="GO:0006954">
    <property type="term" value="P:inflammatory response"/>
    <property type="evidence" value="ECO:0007669"/>
    <property type="project" value="TreeGrafter"/>
</dbReference>
<sequence>MSSNGTSVTRCRVEDHLFNTTFSPAELSVTASAISMTVGILSNFLALFILVKAYYRFRRKSRASFLLFASGLVVTDFLGHLINGSLVLHVYRSRKDWNVLDPSCTLCGFFGASMVFFGLSPLLLGSVMAVERCIGVTRPLFHSTALTSRHMMKVLALAWVLPLIVAVLPFLADRPYRVQASQSWCFFPLEGASDWLDLFFPLLFSVLGLLALLTSILCNTVTGITLLQSRLRKDRHYKGTSQHCEMISQLLAIMVVSCVCWGPFLVSIILRSTWDHNQKADVRMLLVVRMATWNQILDPWVYILLRRAVLKKLFLLTANKCSPRLQTLHRWNCSSLKGSMHTTVSLSRP</sequence>
<evidence type="ECO:0000256" key="1">
    <source>
        <dbReference type="ARBA" id="ARBA00004651"/>
    </source>
</evidence>
<dbReference type="PROSITE" id="PS50262">
    <property type="entry name" value="G_PROTEIN_RECEP_F1_2"/>
    <property type="match status" value="1"/>
</dbReference>
<dbReference type="AlphaFoldDB" id="A0A8T2NVF2"/>
<dbReference type="GO" id="GO:0007204">
    <property type="term" value="P:positive regulation of cytosolic calcium ion concentration"/>
    <property type="evidence" value="ECO:0007669"/>
    <property type="project" value="TreeGrafter"/>
</dbReference>
<dbReference type="SUPFAM" id="SSF81321">
    <property type="entry name" value="Family A G protein-coupled receptor-like"/>
    <property type="match status" value="1"/>
</dbReference>
<keyword evidence="9 13" id="KW-0675">Receptor</keyword>
<accession>A0A8T2NVF2</accession>
<feature type="transmembrane region" description="Helical" evidence="14">
    <location>
        <begin position="151"/>
        <end position="172"/>
    </location>
</feature>
<dbReference type="Proteomes" id="UP000824540">
    <property type="component" value="Unassembled WGS sequence"/>
</dbReference>
<dbReference type="PRINTS" id="PR01788">
    <property type="entry name" value="PROSTANOIDR"/>
</dbReference>
<keyword evidence="3" id="KW-1003">Cell membrane</keyword>
<evidence type="ECO:0000259" key="15">
    <source>
        <dbReference type="PROSITE" id="PS50262"/>
    </source>
</evidence>
<feature type="domain" description="G-protein coupled receptors family 1 profile" evidence="15">
    <location>
        <begin position="42"/>
        <end position="302"/>
    </location>
</feature>
<evidence type="ECO:0000256" key="6">
    <source>
        <dbReference type="ARBA" id="ARBA00023040"/>
    </source>
</evidence>
<name>A0A8T2NVF2_9TELE</name>
<dbReference type="Gene3D" id="1.20.1070.10">
    <property type="entry name" value="Rhodopsin 7-helix transmembrane proteins"/>
    <property type="match status" value="1"/>
</dbReference>
<dbReference type="InterPro" id="IPR000141">
    <property type="entry name" value="PglndnF_rcpt"/>
</dbReference>
<dbReference type="PRINTS" id="PR00855">
    <property type="entry name" value="PRSTNOIDFPR"/>
</dbReference>